<dbReference type="Proteomes" id="UP000811545">
    <property type="component" value="Unassembled WGS sequence"/>
</dbReference>
<name>A0A9E2BH31_PSYF1</name>
<dbReference type="Gene3D" id="1.20.120.330">
    <property type="entry name" value="Nucleotidyltransferases domain 2"/>
    <property type="match status" value="1"/>
</dbReference>
<sequence length="134" mass="15681">MNNNLKEGLRWLDQAGADLKTSKDCLNTENHYASAFFSQQAAEKALKGYLYSHGYRALITHSVVELLEECGRLEEPFRKLMDQGKELDRHYIASRYPNFYPSGAPYKYYTKEIAQRCLNYAELILEEVKKYLRK</sequence>
<dbReference type="SUPFAM" id="SSF81593">
    <property type="entry name" value="Nucleotidyltransferase substrate binding subunit/domain"/>
    <property type="match status" value="1"/>
</dbReference>
<evidence type="ECO:0000313" key="3">
    <source>
        <dbReference type="Proteomes" id="UP000811545"/>
    </source>
</evidence>
<evidence type="ECO:0000259" key="1">
    <source>
        <dbReference type="PROSITE" id="PS50910"/>
    </source>
</evidence>
<accession>A0A9E2BH31</accession>
<dbReference type="Pfam" id="PF05168">
    <property type="entry name" value="HEPN"/>
    <property type="match status" value="1"/>
</dbReference>
<gene>
    <name evidence="2" type="ORF">DDT42_01283</name>
</gene>
<organism evidence="2 3">
    <name type="scientific">Psychracetigena formicireducens</name>
    <dbReference type="NCBI Taxonomy" id="2986056"/>
    <lineage>
        <taxon>Bacteria</taxon>
        <taxon>Bacillati</taxon>
        <taxon>Candidatus Lithacetigenota</taxon>
        <taxon>Candidatus Psychracetigena</taxon>
    </lineage>
</organism>
<proteinExistence type="predicted"/>
<evidence type="ECO:0000313" key="2">
    <source>
        <dbReference type="EMBL" id="MBT9145412.1"/>
    </source>
</evidence>
<protein>
    <recommendedName>
        <fullName evidence="1">HEPN domain-containing protein</fullName>
    </recommendedName>
</protein>
<dbReference type="InterPro" id="IPR007842">
    <property type="entry name" value="HEPN_dom"/>
</dbReference>
<dbReference type="SMART" id="SM00748">
    <property type="entry name" value="HEPN"/>
    <property type="match status" value="1"/>
</dbReference>
<dbReference type="EMBL" id="QLTW01000089">
    <property type="protein sequence ID" value="MBT9145412.1"/>
    <property type="molecule type" value="Genomic_DNA"/>
</dbReference>
<comment type="caution">
    <text evidence="2">The sequence shown here is derived from an EMBL/GenBank/DDBJ whole genome shotgun (WGS) entry which is preliminary data.</text>
</comment>
<dbReference type="AlphaFoldDB" id="A0A9E2BH31"/>
<dbReference type="PROSITE" id="PS50910">
    <property type="entry name" value="HEPN"/>
    <property type="match status" value="1"/>
</dbReference>
<feature type="domain" description="HEPN" evidence="1">
    <location>
        <begin position="12"/>
        <end position="124"/>
    </location>
</feature>
<reference evidence="2 3" key="1">
    <citation type="journal article" date="2021" name="bioRxiv">
        <title>Unique metabolic strategies in Hadean analogues reveal hints for primordial physiology.</title>
        <authorList>
            <person name="Nobu M.K."/>
            <person name="Nakai R."/>
            <person name="Tamazawa S."/>
            <person name="Mori H."/>
            <person name="Toyoda A."/>
            <person name="Ijiri A."/>
            <person name="Suzuki S."/>
            <person name="Kurokawa K."/>
            <person name="Kamagata Y."/>
            <person name="Tamaki H."/>
        </authorList>
    </citation>
    <scope>NUCLEOTIDE SEQUENCE [LARGE SCALE GENOMIC DNA]</scope>
    <source>
        <strain evidence="2">BS525</strain>
    </source>
</reference>